<accession>A0AA38J2S4</accession>
<dbReference type="PANTHER" id="PTHR34914:SF1">
    <property type="entry name" value="LYMPHOCYTE EXPANSION MOLECULE"/>
    <property type="match status" value="1"/>
</dbReference>
<sequence>MPEKKPIYGFGSSVKRFRTLGIHPELISINTTNPLGPGQYNPKHPQCAYASKAASWKTKFESEEFSKYLGHKHPQMLCDRNFRKTLGGPGNYEIRGELPTGPSVLKNVGFGTGERFHSPIKDEKLPPGSHTIKKLTTKFSKTPTLEWGGFSSRFKSTEPAYRQAPNRYNVPHYSIIDKKVSKRGPYDTFTGPRDQTTIKNHFAPALFKTPDIMYNVPSALDHLLHNPSKKRYGKFLQDERFPEGASIMATKNGLTMYMRDTENPGPAIYNPYVAAIKPVKDNLYPFNSSNVHARPPQDWKIHPGPDRYEVRYPTCHMKRAKGSWVFLSKASRGFVKVESYSNFLY</sequence>
<dbReference type="Proteomes" id="UP001168821">
    <property type="component" value="Unassembled WGS sequence"/>
</dbReference>
<dbReference type="InterPro" id="IPR010736">
    <property type="entry name" value="SHIPPO-rpt"/>
</dbReference>
<proteinExistence type="predicted"/>
<name>A0AA38J2S4_9CUCU</name>
<dbReference type="PANTHER" id="PTHR34914">
    <property type="entry name" value="LYMPHOCYTE EXPANSION MOLECULE"/>
    <property type="match status" value="1"/>
</dbReference>
<dbReference type="Pfam" id="PF07004">
    <property type="entry name" value="SHIPPO-rpt"/>
    <property type="match status" value="1"/>
</dbReference>
<comment type="caution">
    <text evidence="1">The sequence shown here is derived from an EMBL/GenBank/DDBJ whole genome shotgun (WGS) entry which is preliminary data.</text>
</comment>
<keyword evidence="2" id="KW-1185">Reference proteome</keyword>
<dbReference type="AlphaFoldDB" id="A0AA38J2S4"/>
<organism evidence="1 2">
    <name type="scientific">Zophobas morio</name>
    <dbReference type="NCBI Taxonomy" id="2755281"/>
    <lineage>
        <taxon>Eukaryota</taxon>
        <taxon>Metazoa</taxon>
        <taxon>Ecdysozoa</taxon>
        <taxon>Arthropoda</taxon>
        <taxon>Hexapoda</taxon>
        <taxon>Insecta</taxon>
        <taxon>Pterygota</taxon>
        <taxon>Neoptera</taxon>
        <taxon>Endopterygota</taxon>
        <taxon>Coleoptera</taxon>
        <taxon>Polyphaga</taxon>
        <taxon>Cucujiformia</taxon>
        <taxon>Tenebrionidae</taxon>
        <taxon>Zophobas</taxon>
    </lineage>
</organism>
<reference evidence="1" key="1">
    <citation type="journal article" date="2023" name="G3 (Bethesda)">
        <title>Whole genome assemblies of Zophobas morio and Tenebrio molitor.</title>
        <authorList>
            <person name="Kaur S."/>
            <person name="Stinson S.A."/>
            <person name="diCenzo G.C."/>
        </authorList>
    </citation>
    <scope>NUCLEOTIDE SEQUENCE</scope>
    <source>
        <strain evidence="1">QUZm001</strain>
    </source>
</reference>
<dbReference type="InterPro" id="IPR033557">
    <property type="entry name" value="CIMAP2"/>
</dbReference>
<dbReference type="EMBL" id="JALNTZ010000001">
    <property type="protein sequence ID" value="KAJ3666108.1"/>
    <property type="molecule type" value="Genomic_DNA"/>
</dbReference>
<protein>
    <submittedName>
        <fullName evidence="1">Uncharacterized protein</fullName>
    </submittedName>
</protein>
<gene>
    <name evidence="1" type="ORF">Zmor_001563</name>
</gene>
<evidence type="ECO:0000313" key="2">
    <source>
        <dbReference type="Proteomes" id="UP001168821"/>
    </source>
</evidence>
<evidence type="ECO:0000313" key="1">
    <source>
        <dbReference type="EMBL" id="KAJ3666108.1"/>
    </source>
</evidence>